<gene>
    <name evidence="1" type="ORF">EVA_08317</name>
</gene>
<reference evidence="1" key="1">
    <citation type="journal article" date="2012" name="PLoS ONE">
        <title>Gene sets for utilization of primary and secondary nutrition supplies in the distal gut of endangered iberian lynx.</title>
        <authorList>
            <person name="Alcaide M."/>
            <person name="Messina E."/>
            <person name="Richter M."/>
            <person name="Bargiela R."/>
            <person name="Peplies J."/>
            <person name="Huws S.A."/>
            <person name="Newbold C.J."/>
            <person name="Golyshin P.N."/>
            <person name="Simon M.A."/>
            <person name="Lopez G."/>
            <person name="Yakimov M.M."/>
            <person name="Ferrer M."/>
        </authorList>
    </citation>
    <scope>NUCLEOTIDE SEQUENCE</scope>
</reference>
<proteinExistence type="predicted"/>
<accession>J9GTE5</accession>
<protein>
    <submittedName>
        <fullName evidence="1">Uncharacterized protein</fullName>
    </submittedName>
</protein>
<dbReference type="EMBL" id="AMCI01002110">
    <property type="protein sequence ID" value="EJX03575.1"/>
    <property type="molecule type" value="Genomic_DNA"/>
</dbReference>
<dbReference type="AlphaFoldDB" id="J9GTE5"/>
<evidence type="ECO:0000313" key="1">
    <source>
        <dbReference type="EMBL" id="EJX03575.1"/>
    </source>
</evidence>
<organism evidence="1">
    <name type="scientific">gut metagenome</name>
    <dbReference type="NCBI Taxonomy" id="749906"/>
    <lineage>
        <taxon>unclassified sequences</taxon>
        <taxon>metagenomes</taxon>
        <taxon>organismal metagenomes</taxon>
    </lineage>
</organism>
<sequence>MKTLVYKCTVVKEKRPKWMQHLIHVLNNAMRQHYDGTQEELERLQYSLERFIEQFRLSGMVICPLPMKIEKEDNQPVLTITKGGRAIITIKFE</sequence>
<name>J9GTE5_9ZZZZ</name>
<comment type="caution">
    <text evidence="1">The sequence shown here is derived from an EMBL/GenBank/DDBJ whole genome shotgun (WGS) entry which is preliminary data.</text>
</comment>